<protein>
    <submittedName>
        <fullName evidence="1">Uncharacterized protein</fullName>
    </submittedName>
</protein>
<name>A0A314Z0E9_PRUYE</name>
<gene>
    <name evidence="1" type="ORF">Pyn_04747</name>
</gene>
<dbReference type="EMBL" id="PJQY01000502">
    <property type="protein sequence ID" value="PQQ10471.1"/>
    <property type="molecule type" value="Genomic_DNA"/>
</dbReference>
<evidence type="ECO:0000313" key="2">
    <source>
        <dbReference type="Proteomes" id="UP000250321"/>
    </source>
</evidence>
<dbReference type="Proteomes" id="UP000250321">
    <property type="component" value="Unassembled WGS sequence"/>
</dbReference>
<sequence>MPELPTPHMGFVNTPENPTIHVTSSQYHRISPYAGTTNATYGACPHAGKSYDTWISQSYHISPHMPKLPTPHMGSVNTPENPTTRVTSSQYHRISPYAGTANATYGAYPHAEKSYDTWDLTIISYIPHMPELPTPHMGFVNTPENPTTRVTSSQYHKISPYAGTTNATYGACPHAGKSYDTWDLTIISYISPYAGTTNATYGVCQHAGKSYDTCDLITISQNLPIRRNYQRHIWGLSTRRKILRHV</sequence>
<comment type="caution">
    <text evidence="1">The sequence shown here is derived from an EMBL/GenBank/DDBJ whole genome shotgun (WGS) entry which is preliminary data.</text>
</comment>
<evidence type="ECO:0000313" key="1">
    <source>
        <dbReference type="EMBL" id="PQQ10471.1"/>
    </source>
</evidence>
<dbReference type="AlphaFoldDB" id="A0A314Z0E9"/>
<keyword evidence="2" id="KW-1185">Reference proteome</keyword>
<accession>A0A314Z0E9</accession>
<proteinExistence type="predicted"/>
<reference evidence="1 2" key="1">
    <citation type="submission" date="2018-02" db="EMBL/GenBank/DDBJ databases">
        <title>Draft genome of wild Prunus yedoensis var. nudiflora.</title>
        <authorList>
            <person name="Baek S."/>
            <person name="Kim J.-H."/>
            <person name="Choi K."/>
            <person name="Kim G.-B."/>
            <person name="Cho A."/>
            <person name="Jang H."/>
            <person name="Shin C.-H."/>
            <person name="Yu H.-J."/>
            <person name="Mun J.-H."/>
        </authorList>
    </citation>
    <scope>NUCLEOTIDE SEQUENCE [LARGE SCALE GENOMIC DNA]</scope>
    <source>
        <strain evidence="2">cv. Jeju island</strain>
        <tissue evidence="1">Leaf</tissue>
    </source>
</reference>
<organism evidence="1 2">
    <name type="scientific">Prunus yedoensis var. nudiflora</name>
    <dbReference type="NCBI Taxonomy" id="2094558"/>
    <lineage>
        <taxon>Eukaryota</taxon>
        <taxon>Viridiplantae</taxon>
        <taxon>Streptophyta</taxon>
        <taxon>Embryophyta</taxon>
        <taxon>Tracheophyta</taxon>
        <taxon>Spermatophyta</taxon>
        <taxon>Magnoliopsida</taxon>
        <taxon>eudicotyledons</taxon>
        <taxon>Gunneridae</taxon>
        <taxon>Pentapetalae</taxon>
        <taxon>rosids</taxon>
        <taxon>fabids</taxon>
        <taxon>Rosales</taxon>
        <taxon>Rosaceae</taxon>
        <taxon>Amygdaloideae</taxon>
        <taxon>Amygdaleae</taxon>
        <taxon>Prunus</taxon>
    </lineage>
</organism>